<keyword evidence="3" id="KW-1185">Reference proteome</keyword>
<comment type="caution">
    <text evidence="2">The sequence shown here is derived from an EMBL/GenBank/DDBJ whole genome shotgun (WGS) entry which is preliminary data.</text>
</comment>
<evidence type="ECO:0000313" key="3">
    <source>
        <dbReference type="Proteomes" id="UP001165065"/>
    </source>
</evidence>
<reference evidence="3" key="1">
    <citation type="journal article" date="2023" name="Commun. Biol.">
        <title>Genome analysis of Parmales, the sister group of diatoms, reveals the evolutionary specialization of diatoms from phago-mixotrophs to photoautotrophs.</title>
        <authorList>
            <person name="Ban H."/>
            <person name="Sato S."/>
            <person name="Yoshikawa S."/>
            <person name="Yamada K."/>
            <person name="Nakamura Y."/>
            <person name="Ichinomiya M."/>
            <person name="Sato N."/>
            <person name="Blanc-Mathieu R."/>
            <person name="Endo H."/>
            <person name="Kuwata A."/>
            <person name="Ogata H."/>
        </authorList>
    </citation>
    <scope>NUCLEOTIDE SEQUENCE [LARGE SCALE GENOMIC DNA]</scope>
</reference>
<dbReference type="Pfam" id="PF12046">
    <property type="entry name" value="CCB1"/>
    <property type="match status" value="1"/>
</dbReference>
<dbReference type="Proteomes" id="UP001165065">
    <property type="component" value="Unassembled WGS sequence"/>
</dbReference>
<dbReference type="EMBL" id="BRYA01000154">
    <property type="protein sequence ID" value="GMI41617.1"/>
    <property type="molecule type" value="Genomic_DNA"/>
</dbReference>
<proteinExistence type="predicted"/>
<dbReference type="InterPro" id="IPR021919">
    <property type="entry name" value="CCB1"/>
</dbReference>
<gene>
    <name evidence="2" type="ORF">TrCOL_g11898</name>
</gene>
<evidence type="ECO:0000256" key="1">
    <source>
        <dbReference type="SAM" id="Phobius"/>
    </source>
</evidence>
<dbReference type="PANTHER" id="PTHR35302">
    <property type="match status" value="1"/>
</dbReference>
<organism evidence="2 3">
    <name type="scientific">Triparma columacea</name>
    <dbReference type="NCBI Taxonomy" id="722753"/>
    <lineage>
        <taxon>Eukaryota</taxon>
        <taxon>Sar</taxon>
        <taxon>Stramenopiles</taxon>
        <taxon>Ochrophyta</taxon>
        <taxon>Bolidophyceae</taxon>
        <taxon>Parmales</taxon>
        <taxon>Triparmaceae</taxon>
        <taxon>Triparma</taxon>
    </lineage>
</organism>
<keyword evidence="1" id="KW-0472">Membrane</keyword>
<dbReference type="AlphaFoldDB" id="A0A9W7L9G1"/>
<dbReference type="PANTHER" id="PTHR35302:SF1">
    <property type="entry name" value="PROTEIN COFACTOR ASSEMBLY OF COMPLEX C SUBUNIT B CCB1, CHLOROPLASTIC"/>
    <property type="match status" value="1"/>
</dbReference>
<feature type="transmembrane region" description="Helical" evidence="1">
    <location>
        <begin position="177"/>
        <end position="194"/>
    </location>
</feature>
<evidence type="ECO:0000313" key="2">
    <source>
        <dbReference type="EMBL" id="GMI41617.1"/>
    </source>
</evidence>
<dbReference type="OrthoDB" id="447756at2759"/>
<protein>
    <submittedName>
        <fullName evidence="2">Uncharacterized protein</fullName>
    </submittedName>
</protein>
<sequence length="250" mass="27998">MKYTQIRHHQSIRVDSRHQKTRLGAVDGQSIFDLASSFIADTAAPALPFQDSEITSYSKSSYYATLALYGLSFPGLWSTIKRSTKAKVKRKTYECEGEGVGGRNVRTVAGEIMAYMKANNYEVVDAGETITFKGLVPKSKSQAFFLTFCTALCLASLALVLQIQFIDAKMPVTGGDINWFYMVALSPYAGVYYWRSGDREDNFELKLVEADDLSKVEINVLGDEEEIDRMWRTLNFVEQGMVKVEGLLAE</sequence>
<name>A0A9W7L9G1_9STRA</name>
<feature type="transmembrane region" description="Helical" evidence="1">
    <location>
        <begin position="143"/>
        <end position="165"/>
    </location>
</feature>
<accession>A0A9W7L9G1</accession>
<keyword evidence="1" id="KW-0812">Transmembrane</keyword>
<keyword evidence="1" id="KW-1133">Transmembrane helix</keyword>